<dbReference type="Proteomes" id="UP000016023">
    <property type="component" value="Unassembled WGS sequence"/>
</dbReference>
<accession>H1Q3T5</accession>
<dbReference type="InterPro" id="IPR025324">
    <property type="entry name" value="DUF4230"/>
</dbReference>
<dbReference type="STRING" id="883158.HMPREF9140_01573"/>
<dbReference type="HOGENOM" id="CLU_1244408_0_0_10"/>
<name>H1Q3T5_9BACT</name>
<dbReference type="AlphaFoldDB" id="H1Q3T5"/>
<evidence type="ECO:0000313" key="1">
    <source>
        <dbReference type="EMBL" id="EHO68533.1"/>
    </source>
</evidence>
<gene>
    <name evidence="1" type="ORF">HMPREF9140_01573</name>
</gene>
<dbReference type="PROSITE" id="PS51257">
    <property type="entry name" value="PROKAR_LIPOPROTEIN"/>
    <property type="match status" value="1"/>
</dbReference>
<organism evidence="1 2">
    <name type="scientific">Prevotella micans F0438</name>
    <dbReference type="NCBI Taxonomy" id="883158"/>
    <lineage>
        <taxon>Bacteria</taxon>
        <taxon>Pseudomonadati</taxon>
        <taxon>Bacteroidota</taxon>
        <taxon>Bacteroidia</taxon>
        <taxon>Bacteroidales</taxon>
        <taxon>Prevotellaceae</taxon>
        <taxon>Prevotella</taxon>
    </lineage>
</organism>
<comment type="caution">
    <text evidence="1">The sequence shown here is derived from an EMBL/GenBank/DDBJ whole genome shotgun (WGS) entry which is preliminary data.</text>
</comment>
<evidence type="ECO:0000313" key="2">
    <source>
        <dbReference type="Proteomes" id="UP000016023"/>
    </source>
</evidence>
<dbReference type="EMBL" id="AGWK01000042">
    <property type="protein sequence ID" value="EHO68533.1"/>
    <property type="molecule type" value="Genomic_DNA"/>
</dbReference>
<dbReference type="Pfam" id="PF14014">
    <property type="entry name" value="DUF4230"/>
    <property type="match status" value="1"/>
</dbReference>
<evidence type="ECO:0008006" key="3">
    <source>
        <dbReference type="Google" id="ProtNLM"/>
    </source>
</evidence>
<reference evidence="1 2" key="1">
    <citation type="submission" date="2011-12" db="EMBL/GenBank/DDBJ databases">
        <title>The Genome Sequence of Prevotella micans F0438.</title>
        <authorList>
            <consortium name="The Broad Institute Genome Sequencing Platform"/>
            <person name="Earl A."/>
            <person name="Ward D."/>
            <person name="Feldgarden M."/>
            <person name="Gevers D."/>
            <person name="Izard J."/>
            <person name="Baranova O.V."/>
            <person name="Blanton J.M."/>
            <person name="Wade W.G."/>
            <person name="Dewhirst F.E."/>
            <person name="Young S.K."/>
            <person name="Zeng Q."/>
            <person name="Gargeya S."/>
            <person name="Fitzgerald M."/>
            <person name="Haas B."/>
            <person name="Abouelleil A."/>
            <person name="Alvarado L."/>
            <person name="Arachchi H.M."/>
            <person name="Berlin A."/>
            <person name="Chapman S.B."/>
            <person name="Gearin G."/>
            <person name="Goldberg J."/>
            <person name="Griggs A."/>
            <person name="Gujja S."/>
            <person name="Hansen M."/>
            <person name="Heiman D."/>
            <person name="Howarth C."/>
            <person name="Larimer J."/>
            <person name="Lui A."/>
            <person name="MacDonald P.J.P."/>
            <person name="McCowen C."/>
            <person name="Montmayeur A."/>
            <person name="Murphy C."/>
            <person name="Neiman D."/>
            <person name="Pearson M."/>
            <person name="Priest M."/>
            <person name="Roberts A."/>
            <person name="Saif S."/>
            <person name="Shea T."/>
            <person name="Sisk P."/>
            <person name="Stolte C."/>
            <person name="Sykes S."/>
            <person name="Wortman J."/>
            <person name="Nusbaum C."/>
            <person name="Birren B."/>
        </authorList>
    </citation>
    <scope>NUCLEOTIDE SEQUENCE [LARGE SCALE GENOMIC DNA]</scope>
    <source>
        <strain evidence="1 2">F0438</strain>
    </source>
</reference>
<dbReference type="eggNOG" id="ENOG503262B">
    <property type="taxonomic scope" value="Bacteria"/>
</dbReference>
<protein>
    <recommendedName>
        <fullName evidence="3">DUF4230 domain-containing protein</fullName>
    </recommendedName>
</protein>
<keyword evidence="2" id="KW-1185">Reference proteome</keyword>
<proteinExistence type="predicted"/>
<sequence>MMNIKHLCIALTVVFISCSDREKQQPPSDTTVDTMQTLVMNVQKCSRLYTSEYRIHKIITHNDQVQLKGTIMKHRFDIDLPLGERKVAIPMDAVIKTYVDMRNFSEENIKRNGRKITITLPDPRIAIVSTKINHQEMKQFIPILRRNFSDDELSNYEQQGRQQIINLIPQMGIVENARLSAARQIIPIFTAIGYAEKDITIRFKQKFSLNQLQSLIENTTTEEKQ</sequence>
<dbReference type="PATRIC" id="fig|883158.3.peg.1574"/>
<dbReference type="RefSeq" id="WP_006953065.1">
    <property type="nucleotide sequence ID" value="NZ_JH594522.1"/>
</dbReference>